<evidence type="ECO:0000256" key="3">
    <source>
        <dbReference type="ARBA" id="ARBA00022475"/>
    </source>
</evidence>
<feature type="transmembrane region" description="Helical" evidence="7">
    <location>
        <begin position="752"/>
        <end position="770"/>
    </location>
</feature>
<dbReference type="EMBL" id="CP029425">
    <property type="protein sequence ID" value="AWL98096.1"/>
    <property type="molecule type" value="Genomic_DNA"/>
</dbReference>
<evidence type="ECO:0000256" key="7">
    <source>
        <dbReference type="SAM" id="Phobius"/>
    </source>
</evidence>
<reference evidence="9 10" key="2">
    <citation type="journal article" date="2017" name="Syst. Appl. Microbiol.">
        <title>Soybeans inoculated with root zone soils of Canadian native legumes harbour diverse and novel Bradyrhizobium spp. that possess agricultural potential.</title>
        <authorList>
            <person name="Bromfield E.S.P."/>
            <person name="Cloutier S."/>
            <person name="Tambong J.T."/>
            <person name="Tran Thi T.V."/>
        </authorList>
    </citation>
    <scope>NUCLEOTIDE SEQUENCE [LARGE SCALE GENOMIC DNA]</scope>
    <source>
        <strain evidence="9 10">OO99</strain>
    </source>
</reference>
<evidence type="ECO:0000313" key="10">
    <source>
        <dbReference type="Proteomes" id="UP000215703"/>
    </source>
</evidence>
<evidence type="ECO:0000256" key="2">
    <source>
        <dbReference type="ARBA" id="ARBA00005236"/>
    </source>
</evidence>
<reference evidence="9 10" key="1">
    <citation type="journal article" date="2014" name="Int. J. Syst. Evol. Microbiol.">
        <title>Bradyrhizobium ottawaense sp. nov., a symbiotic nitrogen fixing bacterium from root nodules of soybeans in Canada.</title>
        <authorList>
            <person name="Yu X."/>
            <person name="Cloutier S."/>
            <person name="Tambong J.T."/>
            <person name="Bromfield E.S."/>
        </authorList>
    </citation>
    <scope>NUCLEOTIDE SEQUENCE [LARGE SCALE GENOMIC DNA]</scope>
    <source>
        <strain evidence="9 10">OO99</strain>
    </source>
</reference>
<feature type="transmembrane region" description="Helical" evidence="7">
    <location>
        <begin position="361"/>
        <end position="381"/>
    </location>
</feature>
<comment type="subcellular location">
    <subcellularLocation>
        <location evidence="1">Cell membrane</location>
        <topology evidence="1">Multi-pass membrane protein</topology>
    </subcellularLocation>
</comment>
<feature type="transmembrane region" description="Helical" evidence="7">
    <location>
        <begin position="311"/>
        <end position="329"/>
    </location>
</feature>
<organism evidence="9 10">
    <name type="scientific">Bradyrhizobium ottawaense</name>
    <dbReference type="NCBI Taxonomy" id="931866"/>
    <lineage>
        <taxon>Bacteria</taxon>
        <taxon>Pseudomonadati</taxon>
        <taxon>Pseudomonadota</taxon>
        <taxon>Alphaproteobacteria</taxon>
        <taxon>Hyphomicrobiales</taxon>
        <taxon>Nitrobacteraceae</taxon>
        <taxon>Bradyrhizobium</taxon>
    </lineage>
</organism>
<accession>A0A2U8PK26</accession>
<proteinExistence type="inferred from homology"/>
<feature type="transmembrane region" description="Helical" evidence="7">
    <location>
        <begin position="431"/>
        <end position="452"/>
    </location>
</feature>
<evidence type="ECO:0000313" key="9">
    <source>
        <dbReference type="EMBL" id="AWL98096.1"/>
    </source>
</evidence>
<feature type="transmembrane region" description="Helical" evidence="7">
    <location>
        <begin position="651"/>
        <end position="675"/>
    </location>
</feature>
<dbReference type="GO" id="GO:0098797">
    <property type="term" value="C:plasma membrane protein complex"/>
    <property type="evidence" value="ECO:0007669"/>
    <property type="project" value="TreeGrafter"/>
</dbReference>
<protein>
    <submittedName>
        <fullName evidence="9">ABC transporter permease</fullName>
    </submittedName>
</protein>
<dbReference type="Pfam" id="PF02687">
    <property type="entry name" value="FtsX"/>
    <property type="match status" value="2"/>
</dbReference>
<evidence type="ECO:0000256" key="1">
    <source>
        <dbReference type="ARBA" id="ARBA00004651"/>
    </source>
</evidence>
<sequence>MTVLDIKLFRDVRRLWAQVLAVALVVGGGVATLVLAVGSHRSLEETRIAYYERYGFADVFAQAKRAPKALTGRIGEIPGVAAVDARIANPALLDIPGFSEPASAQFVSLPDNGEAHLNRLYMRSGRFPESGRTEEVVVNEPFARAHGFSEGARFSAILNGKKRELVIVGTALSPEFVYTVGPGDLMPDDRRYAIVWMSEKSLASVYDLDGAFSAVSVKLQPGASERDVIARVDALLDPYGGQAAHGRKDQTSHAWLDHELDMLNNMSRTLPPIFLLVAAFLVNLTLTRLVALEREQIGLFKALGYSDRSVVLHYLKFVALIVATGILLGGVAGTWLGLRVTALFGDFFHFPFLVFAKAPDLYVTAGALSAAAAAIGALRALRDVVKLPPAVAMQPPAPPVYRRLLPASIQLDQIVSQPTLMMIRNIARHPARAVFTALGMALATAILVVSLFTRDSMEHLIDVTYFLADRQDATIGFAEKRIANVVEQVSRLPGVLSAEPFREVPVRIRHGNVERRIMISGRPADADLRRIIGADLHPVALPETGLALSGMLAQILGVRAGDTVELDMLEGTRRTVTTPVVATVEDYFGIRGMMEIGALRKLMREAPVVSSVNLSLDESRREDFYAAVKSMPTVGGVALQRLSLANFRKTVALLVTTMASIYTGLAAVIAFGVVYNNARISLSERARELASLRVLGFTRGEVLRILLLELAILTLIAQPPGWVMGYGLAWVMKSNLAGELMRVRLVVEHSTYVIATSVVVLAAVASAAVIRERIDKLDLVAVLKTRD</sequence>
<evidence type="ECO:0000256" key="5">
    <source>
        <dbReference type="ARBA" id="ARBA00022989"/>
    </source>
</evidence>
<dbReference type="AlphaFoldDB" id="A0A2U8PK26"/>
<feature type="transmembrane region" description="Helical" evidence="7">
    <location>
        <begin position="273"/>
        <end position="291"/>
    </location>
</feature>
<dbReference type="GeneID" id="92964069"/>
<dbReference type="InterPro" id="IPR003838">
    <property type="entry name" value="ABC3_permease_C"/>
</dbReference>
<evidence type="ECO:0000256" key="4">
    <source>
        <dbReference type="ARBA" id="ARBA00022692"/>
    </source>
</evidence>
<keyword evidence="5 7" id="KW-1133">Transmembrane helix</keyword>
<keyword evidence="4 7" id="KW-0812">Transmembrane</keyword>
<gene>
    <name evidence="9" type="ORF">CIT37_15760</name>
</gene>
<dbReference type="KEGG" id="bot:CIT37_15760"/>
<dbReference type="PANTHER" id="PTHR30489">
    <property type="entry name" value="LIPOPROTEIN-RELEASING SYSTEM TRANSMEMBRANE PROTEIN LOLE"/>
    <property type="match status" value="1"/>
</dbReference>
<feature type="domain" description="ABC3 transporter permease C-terminal" evidence="8">
    <location>
        <begin position="273"/>
        <end position="388"/>
    </location>
</feature>
<dbReference type="InterPro" id="IPR051447">
    <property type="entry name" value="Lipoprotein-release_system"/>
</dbReference>
<keyword evidence="3" id="KW-1003">Cell membrane</keyword>
<feature type="transmembrane region" description="Helical" evidence="7">
    <location>
        <begin position="15"/>
        <end position="37"/>
    </location>
</feature>
<dbReference type="Proteomes" id="UP000215703">
    <property type="component" value="Chromosome"/>
</dbReference>
<keyword evidence="6 7" id="KW-0472">Membrane</keyword>
<evidence type="ECO:0000256" key="6">
    <source>
        <dbReference type="ARBA" id="ARBA00023136"/>
    </source>
</evidence>
<dbReference type="GO" id="GO:0044874">
    <property type="term" value="P:lipoprotein localization to outer membrane"/>
    <property type="evidence" value="ECO:0007669"/>
    <property type="project" value="TreeGrafter"/>
</dbReference>
<feature type="domain" description="ABC3 transporter permease C-terminal" evidence="8">
    <location>
        <begin position="662"/>
        <end position="770"/>
    </location>
</feature>
<dbReference type="RefSeq" id="WP_095425116.1">
    <property type="nucleotide sequence ID" value="NZ_CP029425.2"/>
</dbReference>
<name>A0A2U8PK26_9BRAD</name>
<dbReference type="PANTHER" id="PTHR30489:SF0">
    <property type="entry name" value="LIPOPROTEIN-RELEASING SYSTEM TRANSMEMBRANE PROTEIN LOLE"/>
    <property type="match status" value="1"/>
</dbReference>
<evidence type="ECO:0000259" key="8">
    <source>
        <dbReference type="Pfam" id="PF02687"/>
    </source>
</evidence>
<comment type="similarity">
    <text evidence="2">Belongs to the ABC-4 integral membrane protein family. LolC/E subfamily.</text>
</comment>
<feature type="transmembrane region" description="Helical" evidence="7">
    <location>
        <begin position="705"/>
        <end position="732"/>
    </location>
</feature>